<reference evidence="1" key="1">
    <citation type="submission" date="2021-02" db="EMBL/GenBank/DDBJ databases">
        <authorList>
            <person name="Nowell W R."/>
        </authorList>
    </citation>
    <scope>NUCLEOTIDE SEQUENCE</scope>
</reference>
<gene>
    <name evidence="1" type="ORF">OKA104_LOCUS30363</name>
</gene>
<evidence type="ECO:0000313" key="2">
    <source>
        <dbReference type="Proteomes" id="UP000663881"/>
    </source>
</evidence>
<dbReference type="EMBL" id="CAJOAY010003239">
    <property type="protein sequence ID" value="CAF4010913.1"/>
    <property type="molecule type" value="Genomic_DNA"/>
</dbReference>
<dbReference type="Proteomes" id="UP000663881">
    <property type="component" value="Unassembled WGS sequence"/>
</dbReference>
<sequence>MRPFSKVEIAITEHTSELETAIIIEIDHDTTNSKPYLVQYAQTKQIKSVSSNQLRIITDVLPPNLLLLPIDNAADTILDTLGSLAQLDTSMTDSLLILQIKRRAISALYPLLNNKALVKIFMQKPYASVIAKLSMLIQHSVSADYALPNDLRCFNRFHLKQYSLSLDRCEQTRDIIEDLIEVPLGNSGWNKIKIYRDPTIVRELSLPYSINDDLKHAGSRKQIRYYINSTIDDSGIRIVSLPANDTLAPLEICGNKYKFFGRVNISDDSGTILYPTFIMENVQLSEGKWYFCVRIPLGSAAQIGWVTSGFTPVPQHSQGVGEDRYSWEDDVCGCGIEINVENTLIKYWLNRQLLGTAMSNWNNINIESTIKTDMFPNGYEASYFPAVTVQVYGNVANTGVLEFIFSPEDMQQCPLPKGYRPLLTPTLSMMKNIVVPYPYNAFLVGSNYQQYFYTHDGMESRSFWLRVLWHDISHTIKNADSVSIPHVLLISLSI</sequence>
<evidence type="ECO:0000313" key="1">
    <source>
        <dbReference type="EMBL" id="CAF4010913.1"/>
    </source>
</evidence>
<name>A0A819PI62_9BILA</name>
<dbReference type="Gene3D" id="2.60.120.920">
    <property type="match status" value="2"/>
</dbReference>
<dbReference type="AlphaFoldDB" id="A0A819PI62"/>
<protein>
    <recommendedName>
        <fullName evidence="3">B30.2/SPRY domain-containing protein</fullName>
    </recommendedName>
</protein>
<accession>A0A819PI62</accession>
<proteinExistence type="predicted"/>
<evidence type="ECO:0008006" key="3">
    <source>
        <dbReference type="Google" id="ProtNLM"/>
    </source>
</evidence>
<organism evidence="1 2">
    <name type="scientific">Adineta steineri</name>
    <dbReference type="NCBI Taxonomy" id="433720"/>
    <lineage>
        <taxon>Eukaryota</taxon>
        <taxon>Metazoa</taxon>
        <taxon>Spiralia</taxon>
        <taxon>Gnathifera</taxon>
        <taxon>Rotifera</taxon>
        <taxon>Eurotatoria</taxon>
        <taxon>Bdelloidea</taxon>
        <taxon>Adinetida</taxon>
        <taxon>Adinetidae</taxon>
        <taxon>Adineta</taxon>
    </lineage>
</organism>
<dbReference type="InterPro" id="IPR043136">
    <property type="entry name" value="B30.2/SPRY_sf"/>
</dbReference>
<comment type="caution">
    <text evidence="1">The sequence shown here is derived from an EMBL/GenBank/DDBJ whole genome shotgun (WGS) entry which is preliminary data.</text>
</comment>
<dbReference type="CDD" id="cd11709">
    <property type="entry name" value="SPRY"/>
    <property type="match status" value="1"/>
</dbReference>